<dbReference type="EMBL" id="JALJOU010000065">
    <property type="protein sequence ID" value="KAK9826426.1"/>
    <property type="molecule type" value="Genomic_DNA"/>
</dbReference>
<feature type="region of interest" description="Disordered" evidence="1">
    <location>
        <begin position="338"/>
        <end position="358"/>
    </location>
</feature>
<accession>A0AAW1QYB9</accession>
<evidence type="ECO:0000313" key="3">
    <source>
        <dbReference type="EMBL" id="KAK9826426.1"/>
    </source>
</evidence>
<proteinExistence type="predicted"/>
<evidence type="ECO:0000259" key="2">
    <source>
        <dbReference type="Pfam" id="PF01569"/>
    </source>
</evidence>
<reference evidence="3 4" key="1">
    <citation type="journal article" date="2024" name="Nat. Commun.">
        <title>Phylogenomics reveals the evolutionary origins of lichenization in chlorophyte algae.</title>
        <authorList>
            <person name="Puginier C."/>
            <person name="Libourel C."/>
            <person name="Otte J."/>
            <person name="Skaloud P."/>
            <person name="Haon M."/>
            <person name="Grisel S."/>
            <person name="Petersen M."/>
            <person name="Berrin J.G."/>
            <person name="Delaux P.M."/>
            <person name="Dal Grande F."/>
            <person name="Keller J."/>
        </authorList>
    </citation>
    <scope>NUCLEOTIDE SEQUENCE [LARGE SCALE GENOMIC DNA]</scope>
    <source>
        <strain evidence="3 4">SAG 245.80</strain>
    </source>
</reference>
<dbReference type="Pfam" id="PF01569">
    <property type="entry name" value="PAP2"/>
    <property type="match status" value="1"/>
</dbReference>
<feature type="domain" description="Phosphatidic acid phosphatase type 2/haloperoxidase" evidence="2">
    <location>
        <begin position="132"/>
        <end position="246"/>
    </location>
</feature>
<gene>
    <name evidence="3" type="ORF">WJX81_004447</name>
</gene>
<feature type="compositionally biased region" description="Polar residues" evidence="1">
    <location>
        <begin position="553"/>
        <end position="562"/>
    </location>
</feature>
<dbReference type="SUPFAM" id="SSF48317">
    <property type="entry name" value="Acid phosphatase/Vanadium-dependent haloperoxidase"/>
    <property type="match status" value="1"/>
</dbReference>
<feature type="region of interest" description="Disordered" evidence="1">
    <location>
        <begin position="522"/>
        <end position="569"/>
    </location>
</feature>
<feature type="region of interest" description="Disordered" evidence="1">
    <location>
        <begin position="447"/>
        <end position="491"/>
    </location>
</feature>
<name>A0AAW1QYB9_9CHLO</name>
<dbReference type="Proteomes" id="UP001445335">
    <property type="component" value="Unassembled WGS sequence"/>
</dbReference>
<organism evidence="3 4">
    <name type="scientific">Elliptochloris bilobata</name>
    <dbReference type="NCBI Taxonomy" id="381761"/>
    <lineage>
        <taxon>Eukaryota</taxon>
        <taxon>Viridiplantae</taxon>
        <taxon>Chlorophyta</taxon>
        <taxon>core chlorophytes</taxon>
        <taxon>Trebouxiophyceae</taxon>
        <taxon>Trebouxiophyceae incertae sedis</taxon>
        <taxon>Elliptochloris clade</taxon>
        <taxon>Elliptochloris</taxon>
    </lineage>
</organism>
<dbReference type="AlphaFoldDB" id="A0AAW1QYB9"/>
<comment type="caution">
    <text evidence="3">The sequence shown here is derived from an EMBL/GenBank/DDBJ whole genome shotgun (WGS) entry which is preliminary data.</text>
</comment>
<evidence type="ECO:0000313" key="4">
    <source>
        <dbReference type="Proteomes" id="UP001445335"/>
    </source>
</evidence>
<evidence type="ECO:0000256" key="1">
    <source>
        <dbReference type="SAM" id="MobiDB-lite"/>
    </source>
</evidence>
<sequence>MAVHAVASPGVALGATVLFLLTAFDVFGGAPFGLGVDSLHLLPRFVDGPVHAWVRSYLPAEVRWGVAEKLISDAAIVSGLAGWATCGGAVLMQSPQRGLPRVGAALAALLALGGDAVTCHGDVLGVEQLKQLFHRARPSDLHHTYAFPSGHTTAATFIVGALLFVALPLCAPALTDSNPSVDPTANPGRQAATVGGRVWRAAGAAQRHALLLWAGAAVLTAAGRVLGDVHWVSDTLAGACLGTALVSGAETAVGRSLSGADADEVDQRADAARLLVLTPHQAGEQRPGGDGRATRSMCAVPVPLPEEVSARLLPADMGAEASGGEGEDGAAAERVLTSRCAGPSGRGSGKRRARLQEGEELGGEPFVVGGAEVKPMMEMVAGSNRWYQATVVRQSAHEVEVSFPPTKKGVGPTEEWVDRRSSRWWRGALDNSVWKYLGKGAWAPRKRAKPCGRARAAGPTRTKARVLGPRRGAAHPADETTGGTGTATGASMELDSGDVSPAAHLARPCMAPDLGSVGGVTGSGGSSGRVGSGRGATNSNTGIVDVVGGGGSTKSPANGTTDTLEESEPERDPLAEWFLLHFGRLDARGLFGKAAVGEPQPRQRVSAREMHNLLQAQCSWQGAAAPERAGSNAEEYCSDGQVCMTAAVT</sequence>
<dbReference type="InterPro" id="IPR036938">
    <property type="entry name" value="PAP2/HPO_sf"/>
</dbReference>
<dbReference type="PANTHER" id="PTHR14969">
    <property type="entry name" value="SPHINGOSINE-1-PHOSPHATE PHOSPHOHYDROLASE"/>
    <property type="match status" value="1"/>
</dbReference>
<dbReference type="InterPro" id="IPR000326">
    <property type="entry name" value="PAP2/HPO"/>
</dbReference>
<protein>
    <recommendedName>
        <fullName evidence="2">Phosphatidic acid phosphatase type 2/haloperoxidase domain-containing protein</fullName>
    </recommendedName>
</protein>
<feature type="compositionally biased region" description="Gly residues" evidence="1">
    <location>
        <begin position="522"/>
        <end position="534"/>
    </location>
</feature>
<dbReference type="PANTHER" id="PTHR14969:SF13">
    <property type="entry name" value="AT30094P"/>
    <property type="match status" value="1"/>
</dbReference>
<keyword evidence="4" id="KW-1185">Reference proteome</keyword>
<dbReference type="Gene3D" id="1.20.144.10">
    <property type="entry name" value="Phosphatidic acid phosphatase type 2/haloperoxidase"/>
    <property type="match status" value="1"/>
</dbReference>
<dbReference type="GO" id="GO:0042392">
    <property type="term" value="F:sphingosine-1-phosphate phosphatase activity"/>
    <property type="evidence" value="ECO:0007669"/>
    <property type="project" value="TreeGrafter"/>
</dbReference>